<protein>
    <submittedName>
        <fullName evidence="1">Uncharacterized protein</fullName>
    </submittedName>
</protein>
<dbReference type="Proteomes" id="UP000075604">
    <property type="component" value="Unassembled WGS sequence"/>
</dbReference>
<evidence type="ECO:0000313" key="2">
    <source>
        <dbReference type="Proteomes" id="UP000075604"/>
    </source>
</evidence>
<accession>A0A150PKW8</accession>
<comment type="caution">
    <text evidence="1">The sequence shown here is derived from an EMBL/GenBank/DDBJ whole genome shotgun (WGS) entry which is preliminary data.</text>
</comment>
<dbReference type="EMBL" id="JELX01002171">
    <property type="protein sequence ID" value="KYF56322.1"/>
    <property type="molecule type" value="Genomic_DNA"/>
</dbReference>
<name>A0A150PKW8_SORCE</name>
<sequence length="98" mass="11228">MNLLWQSFPMPEGRRAQAWRYRPVYRRPAHFHDEPEFNLVVRGTAALDAGFGSYSRCHQVIRELLGMAPSALLDPGTRKLLAERLEPLSAQRARRDPG</sequence>
<evidence type="ECO:0000313" key="1">
    <source>
        <dbReference type="EMBL" id="KYF56322.1"/>
    </source>
</evidence>
<gene>
    <name evidence="1" type="ORF">BE04_17030</name>
</gene>
<proteinExistence type="predicted"/>
<organism evidence="1 2">
    <name type="scientific">Sorangium cellulosum</name>
    <name type="common">Polyangium cellulosum</name>
    <dbReference type="NCBI Taxonomy" id="56"/>
    <lineage>
        <taxon>Bacteria</taxon>
        <taxon>Pseudomonadati</taxon>
        <taxon>Myxococcota</taxon>
        <taxon>Polyangia</taxon>
        <taxon>Polyangiales</taxon>
        <taxon>Polyangiaceae</taxon>
        <taxon>Sorangium</taxon>
    </lineage>
</organism>
<reference evidence="1 2" key="1">
    <citation type="submission" date="2014-02" db="EMBL/GenBank/DDBJ databases">
        <title>The small core and large imbalanced accessory genome model reveals a collaborative survival strategy of Sorangium cellulosum strains in nature.</title>
        <authorList>
            <person name="Han K."/>
            <person name="Peng R."/>
            <person name="Blom J."/>
            <person name="Li Y.-Z."/>
        </authorList>
    </citation>
    <scope>NUCLEOTIDE SEQUENCE [LARGE SCALE GENOMIC DNA]</scope>
    <source>
        <strain evidence="1 2">So0157-18</strain>
    </source>
</reference>
<dbReference type="AlphaFoldDB" id="A0A150PKW8"/>